<accession>A0A9Q0FQY6</accession>
<dbReference type="Gene3D" id="1.10.630.10">
    <property type="entry name" value="Cytochrome P450"/>
    <property type="match status" value="1"/>
</dbReference>
<dbReference type="GO" id="GO:0020037">
    <property type="term" value="F:heme binding"/>
    <property type="evidence" value="ECO:0007669"/>
    <property type="project" value="InterPro"/>
</dbReference>
<evidence type="ECO:0000256" key="14">
    <source>
        <dbReference type="RuleBase" id="RU000461"/>
    </source>
</evidence>
<organism evidence="16 17">
    <name type="scientific">Turnera subulata</name>
    <dbReference type="NCBI Taxonomy" id="218843"/>
    <lineage>
        <taxon>Eukaryota</taxon>
        <taxon>Viridiplantae</taxon>
        <taxon>Streptophyta</taxon>
        <taxon>Embryophyta</taxon>
        <taxon>Tracheophyta</taxon>
        <taxon>Spermatophyta</taxon>
        <taxon>Magnoliopsida</taxon>
        <taxon>eudicotyledons</taxon>
        <taxon>Gunneridae</taxon>
        <taxon>Pentapetalae</taxon>
        <taxon>rosids</taxon>
        <taxon>fabids</taxon>
        <taxon>Malpighiales</taxon>
        <taxon>Passifloraceae</taxon>
        <taxon>Turnera</taxon>
    </lineage>
</organism>
<keyword evidence="6 15" id="KW-1133">Transmembrane helix</keyword>
<dbReference type="OrthoDB" id="1372046at2759"/>
<keyword evidence="8 13" id="KW-0408">Iron</keyword>
<evidence type="ECO:0000256" key="9">
    <source>
        <dbReference type="ARBA" id="ARBA00023033"/>
    </source>
</evidence>
<dbReference type="GO" id="GO:0000249">
    <property type="term" value="F:C-22 sterol desaturase (NADPH) activity"/>
    <property type="evidence" value="ECO:0007669"/>
    <property type="project" value="UniProtKB-EC"/>
</dbReference>
<evidence type="ECO:0000256" key="12">
    <source>
        <dbReference type="ARBA" id="ARBA00047463"/>
    </source>
</evidence>
<evidence type="ECO:0000256" key="11">
    <source>
        <dbReference type="ARBA" id="ARBA00041546"/>
    </source>
</evidence>
<dbReference type="GO" id="GO:0016020">
    <property type="term" value="C:membrane"/>
    <property type="evidence" value="ECO:0007669"/>
    <property type="project" value="UniProtKB-SubCell"/>
</dbReference>
<feature type="binding site" description="axial binding residue" evidence="13">
    <location>
        <position position="449"/>
    </location>
    <ligand>
        <name>heme</name>
        <dbReference type="ChEBI" id="CHEBI:30413"/>
    </ligand>
    <ligandPart>
        <name>Fe</name>
        <dbReference type="ChEBI" id="CHEBI:18248"/>
    </ligandPart>
</feature>
<evidence type="ECO:0000256" key="4">
    <source>
        <dbReference type="ARBA" id="ARBA00022692"/>
    </source>
</evidence>
<dbReference type="InterPro" id="IPR017972">
    <property type="entry name" value="Cyt_P450_CS"/>
</dbReference>
<dbReference type="Proteomes" id="UP001141552">
    <property type="component" value="Unassembled WGS sequence"/>
</dbReference>
<sequence length="512" mass="58371">MNTTTITTTTTTTLYSLLPYITSFVFLLLCLEQILYLIKKRQAPGPLLVFPFLGNAISLVRDPTKFWDTHSSISARSGFSVNYIIGRFILYIRDTNLSHLVFSNVRPDAFMLVGHPFGKKLFGEHNMIYMFGQDHKDLRRRIAPNFTPRALSTYTALQQIIILRHLKQWVHLSSSNPDKPLTLRLLARDLNLETSQTVFVGPYLEEEARARFKEDYNLFNVGTMKLPIDLPGFAFRSARLAVDRLAHTLAECTAKSKSRISENQEPTCLIDFWMQEMLKELSAVKAAGEPAPAHTSDAEIGGYLFDFLFAAQDASTSSLLWAISLLDSHPEVLAKVREEVSRFWSPESDELISAEQIREMRYTQAVAREVIRYRAPATLVPHIAMRDFQLTDSYTIPKGTIVFPSVLDSSFQGFTEPDRFDPDRFGEQRQEDQLFKRNFLAFGAGAHQCVGQRYALNHLVLFIAMFSTLIDFKRHRTDGCDDIVYNPTICPKDGCSVFLSRRCTRYPNLSLE</sequence>
<dbReference type="GO" id="GO:0016125">
    <property type="term" value="P:sterol metabolic process"/>
    <property type="evidence" value="ECO:0007669"/>
    <property type="project" value="TreeGrafter"/>
</dbReference>
<evidence type="ECO:0000313" key="17">
    <source>
        <dbReference type="Proteomes" id="UP001141552"/>
    </source>
</evidence>
<evidence type="ECO:0000256" key="2">
    <source>
        <dbReference type="ARBA" id="ARBA00004167"/>
    </source>
</evidence>
<dbReference type="PROSITE" id="PS00086">
    <property type="entry name" value="CYTOCHROME_P450"/>
    <property type="match status" value="1"/>
</dbReference>
<dbReference type="InterPro" id="IPR036396">
    <property type="entry name" value="Cyt_P450_sf"/>
</dbReference>
<reference evidence="16" key="1">
    <citation type="submission" date="2022-02" db="EMBL/GenBank/DDBJ databases">
        <authorList>
            <person name="Henning P.M."/>
            <person name="McCubbin A.G."/>
            <person name="Shore J.S."/>
        </authorList>
    </citation>
    <scope>NUCLEOTIDE SEQUENCE</scope>
    <source>
        <strain evidence="16">F60SS</strain>
        <tissue evidence="16">Leaves</tissue>
    </source>
</reference>
<comment type="cofactor">
    <cofactor evidence="1 13">
        <name>heme</name>
        <dbReference type="ChEBI" id="CHEBI:30413"/>
    </cofactor>
</comment>
<evidence type="ECO:0000256" key="8">
    <source>
        <dbReference type="ARBA" id="ARBA00023004"/>
    </source>
</evidence>
<evidence type="ECO:0000313" key="16">
    <source>
        <dbReference type="EMBL" id="KAJ4834937.1"/>
    </source>
</evidence>
<dbReference type="EMBL" id="JAKUCV010004575">
    <property type="protein sequence ID" value="KAJ4834937.1"/>
    <property type="molecule type" value="Genomic_DNA"/>
</dbReference>
<gene>
    <name evidence="16" type="ORF">Tsubulata_020902</name>
</gene>
<comment type="caution">
    <text evidence="16">The sequence shown here is derived from an EMBL/GenBank/DDBJ whole genome shotgun (WGS) entry which is preliminary data.</text>
</comment>
<reference evidence="16" key="2">
    <citation type="journal article" date="2023" name="Plants (Basel)">
        <title>Annotation of the Turnera subulata (Passifloraceae) Draft Genome Reveals the S-Locus Evolved after the Divergence of Turneroideae from Passifloroideae in a Stepwise Manner.</title>
        <authorList>
            <person name="Henning P.M."/>
            <person name="Roalson E.H."/>
            <person name="Mir W."/>
            <person name="McCubbin A.G."/>
            <person name="Shore J.S."/>
        </authorList>
    </citation>
    <scope>NUCLEOTIDE SEQUENCE</scope>
    <source>
        <strain evidence="16">F60SS</strain>
    </source>
</reference>
<evidence type="ECO:0000256" key="10">
    <source>
        <dbReference type="ARBA" id="ARBA00039038"/>
    </source>
</evidence>
<keyword evidence="13 14" id="KW-0349">Heme</keyword>
<dbReference type="PANTHER" id="PTHR24286:SF228">
    <property type="entry name" value="C-22 STEROL DESATURASE ERG5"/>
    <property type="match status" value="1"/>
</dbReference>
<dbReference type="GO" id="GO:0004497">
    <property type="term" value="F:monooxygenase activity"/>
    <property type="evidence" value="ECO:0007669"/>
    <property type="project" value="UniProtKB-KW"/>
</dbReference>
<keyword evidence="15" id="KW-0472">Membrane</keyword>
<evidence type="ECO:0000256" key="5">
    <source>
        <dbReference type="ARBA" id="ARBA00022723"/>
    </source>
</evidence>
<dbReference type="InterPro" id="IPR001128">
    <property type="entry name" value="Cyt_P450"/>
</dbReference>
<protein>
    <recommendedName>
        <fullName evidence="10">sterol 22-desaturase</fullName>
        <ecNumber evidence="10">1.14.19.41</ecNumber>
    </recommendedName>
    <alternativeName>
        <fullName evidence="11">C-22 sterol desaturase</fullName>
    </alternativeName>
</protein>
<feature type="transmembrane region" description="Helical" evidence="15">
    <location>
        <begin position="17"/>
        <end position="38"/>
    </location>
</feature>
<proteinExistence type="inferred from homology"/>
<dbReference type="FunFam" id="1.10.630.10:FF:000021">
    <property type="entry name" value="Cytochrome P450 61"/>
    <property type="match status" value="1"/>
</dbReference>
<evidence type="ECO:0000256" key="7">
    <source>
        <dbReference type="ARBA" id="ARBA00023002"/>
    </source>
</evidence>
<evidence type="ECO:0000256" key="6">
    <source>
        <dbReference type="ARBA" id="ARBA00022989"/>
    </source>
</evidence>
<comment type="similarity">
    <text evidence="3 14">Belongs to the cytochrome P450 family.</text>
</comment>
<comment type="subcellular location">
    <subcellularLocation>
        <location evidence="2">Membrane</location>
        <topology evidence="2">Single-pass membrane protein</topology>
    </subcellularLocation>
</comment>
<keyword evidence="9 14" id="KW-0503">Monooxygenase</keyword>
<dbReference type="PANTHER" id="PTHR24286">
    <property type="entry name" value="CYTOCHROME P450 26"/>
    <property type="match status" value="1"/>
</dbReference>
<dbReference type="Pfam" id="PF00067">
    <property type="entry name" value="p450"/>
    <property type="match status" value="1"/>
</dbReference>
<keyword evidence="17" id="KW-1185">Reference proteome</keyword>
<keyword evidence="4 15" id="KW-0812">Transmembrane</keyword>
<dbReference type="GO" id="GO:0005506">
    <property type="term" value="F:iron ion binding"/>
    <property type="evidence" value="ECO:0007669"/>
    <property type="project" value="InterPro"/>
</dbReference>
<dbReference type="InterPro" id="IPR002403">
    <property type="entry name" value="Cyt_P450_E_grp-IV"/>
</dbReference>
<keyword evidence="7 14" id="KW-0560">Oxidoreductase</keyword>
<dbReference type="SUPFAM" id="SSF48264">
    <property type="entry name" value="Cytochrome P450"/>
    <property type="match status" value="1"/>
</dbReference>
<dbReference type="AlphaFoldDB" id="A0A9Q0FQY6"/>
<evidence type="ECO:0000256" key="1">
    <source>
        <dbReference type="ARBA" id="ARBA00001971"/>
    </source>
</evidence>
<keyword evidence="5 13" id="KW-0479">Metal-binding</keyword>
<evidence type="ECO:0000256" key="15">
    <source>
        <dbReference type="SAM" id="Phobius"/>
    </source>
</evidence>
<evidence type="ECO:0000256" key="3">
    <source>
        <dbReference type="ARBA" id="ARBA00010617"/>
    </source>
</evidence>
<dbReference type="EC" id="1.14.19.41" evidence="10"/>
<dbReference type="CDD" id="cd11082">
    <property type="entry name" value="CYP61_CYP710"/>
    <property type="match status" value="1"/>
</dbReference>
<evidence type="ECO:0000256" key="13">
    <source>
        <dbReference type="PIRSR" id="PIRSR602403-1"/>
    </source>
</evidence>
<comment type="catalytic activity">
    <reaction evidence="12">
        <text>5-dehydroepisterol + NADPH + O2 + H(+) = ergosta-5,7,22,24(28)-tetraen-3beta-ol + NADP(+) + 2 H2O</text>
        <dbReference type="Rhea" id="RHEA:33467"/>
        <dbReference type="ChEBI" id="CHEBI:15377"/>
        <dbReference type="ChEBI" id="CHEBI:15378"/>
        <dbReference type="ChEBI" id="CHEBI:15379"/>
        <dbReference type="ChEBI" id="CHEBI:18249"/>
        <dbReference type="ChEBI" id="CHEBI:52972"/>
        <dbReference type="ChEBI" id="CHEBI:57783"/>
        <dbReference type="ChEBI" id="CHEBI:58349"/>
        <dbReference type="EC" id="1.14.19.41"/>
    </reaction>
</comment>
<name>A0A9Q0FQY6_9ROSI</name>
<dbReference type="PRINTS" id="PR00465">
    <property type="entry name" value="EP450IV"/>
</dbReference>